<dbReference type="Pfam" id="PF01025">
    <property type="entry name" value="GrpE"/>
    <property type="match status" value="1"/>
</dbReference>
<evidence type="ECO:0000256" key="14">
    <source>
        <dbReference type="SAM" id="MobiDB-lite"/>
    </source>
</evidence>
<comment type="function">
    <text evidence="7 10 11">Participates actively in the response to hyperosmotic and heat shock by preventing the aggregation of stress-denatured proteins, in association with DnaK and GrpE. It is the nucleotide exchange factor for DnaK and may function as a thermosensor. Unfolded proteins bind initially to DnaJ; upon interaction with the DnaJ-bound protein, DnaK hydrolyzes its bound ATP, resulting in the formation of a stable complex. GrpE releases ADP from DnaK; ATP binding to DnaK triggers the release of the substrate protein, thus completing the reaction cycle. Several rounds of ATP-dependent interactions between DnaJ, DnaK and GrpE are required for fully efficient folding.</text>
</comment>
<dbReference type="SUPFAM" id="SSF58014">
    <property type="entry name" value="Coiled-coil domain of nucleotide exchange factor GrpE"/>
    <property type="match status" value="1"/>
</dbReference>
<dbReference type="SUPFAM" id="SSF51064">
    <property type="entry name" value="Head domain of nucleotide exchange factor GrpE"/>
    <property type="match status" value="1"/>
</dbReference>
<evidence type="ECO:0000256" key="5">
    <source>
        <dbReference type="ARBA" id="ARBA00023016"/>
    </source>
</evidence>
<keyword evidence="4 10" id="KW-0963">Cytoplasm</keyword>
<evidence type="ECO:0000256" key="10">
    <source>
        <dbReference type="HAMAP-Rule" id="MF_01151"/>
    </source>
</evidence>
<evidence type="ECO:0000256" key="13">
    <source>
        <dbReference type="SAM" id="Coils"/>
    </source>
</evidence>
<evidence type="ECO:0000313" key="16">
    <source>
        <dbReference type="EMBL" id="SDE40397.1"/>
    </source>
</evidence>
<dbReference type="HAMAP" id="MF_01151">
    <property type="entry name" value="GrpE"/>
    <property type="match status" value="1"/>
</dbReference>
<dbReference type="Proteomes" id="UP001273799">
    <property type="component" value="Unassembled WGS sequence"/>
</dbReference>
<keyword evidence="5 10" id="KW-0346">Stress response</keyword>
<sequence length="271" mass="27616">MTQENLNQHDEGPEEVPAGADSGTHVADTSANSAPAPQAGGAEAAAASTESGAPAEAGNTAEAGAAGTSGTAGADGVAGTAGAAGASTANAGSDADAGSATDAGSGAEDDSAAEEGLADDPLQGAMDTIAQLEDQLKRAQASLYNTEAEYNNYVKRSKAEFQRHRESGVQKVLEALLPVLDDVQLARDHNDLDGGATSLIAEKLEQTLFTNFDVSRYGAVGDPFDPELHEALMHETSAEVETEQIKTLIQPGYKIGERVIRPARVGVVSPE</sequence>
<dbReference type="RefSeq" id="WP_256332541.1">
    <property type="nucleotide sequence ID" value="NZ_FNAU01000008.1"/>
</dbReference>
<dbReference type="PRINTS" id="PR00773">
    <property type="entry name" value="GRPEPROTEIN"/>
</dbReference>
<evidence type="ECO:0000256" key="7">
    <source>
        <dbReference type="ARBA" id="ARBA00053401"/>
    </source>
</evidence>
<evidence type="ECO:0000313" key="17">
    <source>
        <dbReference type="Proteomes" id="UP000182744"/>
    </source>
</evidence>
<comment type="subunit">
    <text evidence="3 10">Homodimer.</text>
</comment>
<feature type="coiled-coil region" evidence="13">
    <location>
        <begin position="122"/>
        <end position="149"/>
    </location>
</feature>
<evidence type="ECO:0000256" key="12">
    <source>
        <dbReference type="RuleBase" id="RU004478"/>
    </source>
</evidence>
<evidence type="ECO:0000256" key="6">
    <source>
        <dbReference type="ARBA" id="ARBA00023186"/>
    </source>
</evidence>
<comment type="subcellular location">
    <subcellularLocation>
        <location evidence="1 10">Cytoplasm</location>
    </subcellularLocation>
</comment>
<dbReference type="GO" id="GO:0005737">
    <property type="term" value="C:cytoplasm"/>
    <property type="evidence" value="ECO:0007669"/>
    <property type="project" value="UniProtKB-SubCell"/>
</dbReference>
<reference evidence="15" key="3">
    <citation type="submission" date="2023-10" db="EMBL/GenBank/DDBJ databases">
        <title>Whole Genome based description of the genera Actinobaculum and Actinotignum reveals a complex phylogenetic relationship within the species included in the genus Actinotignum.</title>
        <authorList>
            <person name="Jensen C.S."/>
            <person name="Dargis R."/>
            <person name="Kemp M."/>
            <person name="Christensen J.J."/>
        </authorList>
    </citation>
    <scope>NUCLEOTIDE SEQUENCE</scope>
    <source>
        <strain evidence="15">Actinobaculum_suis_CCUG19206T</strain>
    </source>
</reference>
<dbReference type="GO" id="GO:0000774">
    <property type="term" value="F:adenyl-nucleotide exchange factor activity"/>
    <property type="evidence" value="ECO:0007669"/>
    <property type="project" value="InterPro"/>
</dbReference>
<dbReference type="InterPro" id="IPR009012">
    <property type="entry name" value="GrpE_head"/>
</dbReference>
<keyword evidence="13" id="KW-0175">Coiled coil</keyword>
<evidence type="ECO:0000256" key="11">
    <source>
        <dbReference type="RuleBase" id="RU000639"/>
    </source>
</evidence>
<dbReference type="Proteomes" id="UP000182744">
    <property type="component" value="Unassembled WGS sequence"/>
</dbReference>
<dbReference type="CDD" id="cd00446">
    <property type="entry name" value="GrpE"/>
    <property type="match status" value="1"/>
</dbReference>
<reference evidence="16" key="1">
    <citation type="submission" date="2016-10" db="EMBL/GenBank/DDBJ databases">
        <authorList>
            <person name="de Groot N.N."/>
        </authorList>
    </citation>
    <scope>NUCLEOTIDE SEQUENCE [LARGE SCALE GENOMIC DNA]</scope>
    <source>
        <strain evidence="16">DSM 20639</strain>
    </source>
</reference>
<dbReference type="EMBL" id="JAWNFU010000001">
    <property type="protein sequence ID" value="MDY5152518.1"/>
    <property type="molecule type" value="Genomic_DNA"/>
</dbReference>
<dbReference type="GO" id="GO:0042803">
    <property type="term" value="F:protein homodimerization activity"/>
    <property type="evidence" value="ECO:0007669"/>
    <property type="project" value="InterPro"/>
</dbReference>
<feature type="region of interest" description="Disordered" evidence="14">
    <location>
        <begin position="1"/>
        <end position="115"/>
    </location>
</feature>
<dbReference type="EMBL" id="FNAU01000008">
    <property type="protein sequence ID" value="SDE40397.1"/>
    <property type="molecule type" value="Genomic_DNA"/>
</dbReference>
<dbReference type="InterPro" id="IPR000740">
    <property type="entry name" value="GrpE"/>
</dbReference>
<dbReference type="GO" id="GO:0006457">
    <property type="term" value="P:protein folding"/>
    <property type="evidence" value="ECO:0007669"/>
    <property type="project" value="InterPro"/>
</dbReference>
<dbReference type="Gene3D" id="2.30.22.10">
    <property type="entry name" value="Head domain of nucleotide exchange factor GrpE"/>
    <property type="match status" value="1"/>
</dbReference>
<protein>
    <recommendedName>
        <fullName evidence="8 10">Protein GrpE</fullName>
    </recommendedName>
    <alternativeName>
        <fullName evidence="9 10">HSP-70 cofactor</fullName>
    </alternativeName>
</protein>
<name>A0A1G7CM36_9ACTO</name>
<evidence type="ECO:0000256" key="1">
    <source>
        <dbReference type="ARBA" id="ARBA00004496"/>
    </source>
</evidence>
<evidence type="ECO:0000313" key="15">
    <source>
        <dbReference type="EMBL" id="MDY5152518.1"/>
    </source>
</evidence>
<keyword evidence="17" id="KW-1185">Reference proteome</keyword>
<organism evidence="16 17">
    <name type="scientific">Actinobaculum suis</name>
    <dbReference type="NCBI Taxonomy" id="1657"/>
    <lineage>
        <taxon>Bacteria</taxon>
        <taxon>Bacillati</taxon>
        <taxon>Actinomycetota</taxon>
        <taxon>Actinomycetes</taxon>
        <taxon>Actinomycetales</taxon>
        <taxon>Actinomycetaceae</taxon>
        <taxon>Actinobaculum</taxon>
    </lineage>
</organism>
<reference evidence="17" key="2">
    <citation type="submission" date="2016-10" db="EMBL/GenBank/DDBJ databases">
        <authorList>
            <person name="Varghese N."/>
        </authorList>
    </citation>
    <scope>NUCLEOTIDE SEQUENCE [LARGE SCALE GENOMIC DNA]</scope>
    <source>
        <strain evidence="17">DSM 20639</strain>
    </source>
</reference>
<evidence type="ECO:0000256" key="8">
    <source>
        <dbReference type="ARBA" id="ARBA00072274"/>
    </source>
</evidence>
<evidence type="ECO:0000256" key="4">
    <source>
        <dbReference type="ARBA" id="ARBA00022490"/>
    </source>
</evidence>
<dbReference type="GO" id="GO:0051082">
    <property type="term" value="F:unfolded protein binding"/>
    <property type="evidence" value="ECO:0007669"/>
    <property type="project" value="TreeGrafter"/>
</dbReference>
<dbReference type="PANTHER" id="PTHR21237">
    <property type="entry name" value="GRPE PROTEIN"/>
    <property type="match status" value="1"/>
</dbReference>
<comment type="similarity">
    <text evidence="2 10 12">Belongs to the GrpE family.</text>
</comment>
<dbReference type="Gene3D" id="3.90.20.20">
    <property type="match status" value="1"/>
</dbReference>
<evidence type="ECO:0000256" key="9">
    <source>
        <dbReference type="ARBA" id="ARBA00076414"/>
    </source>
</evidence>
<accession>A0A1G7CM36</accession>
<gene>
    <name evidence="10" type="primary">grpE</name>
    <name evidence="15" type="ORF">R6G71_00365</name>
    <name evidence="16" type="ORF">SAMN05421878_10829</name>
</gene>
<feature type="compositionally biased region" description="Low complexity" evidence="14">
    <location>
        <begin position="33"/>
        <end position="106"/>
    </location>
</feature>
<dbReference type="GO" id="GO:0051087">
    <property type="term" value="F:protein-folding chaperone binding"/>
    <property type="evidence" value="ECO:0007669"/>
    <property type="project" value="InterPro"/>
</dbReference>
<keyword evidence="6 10" id="KW-0143">Chaperone</keyword>
<dbReference type="AlphaFoldDB" id="A0A1G7CM36"/>
<evidence type="ECO:0000256" key="3">
    <source>
        <dbReference type="ARBA" id="ARBA00011738"/>
    </source>
</evidence>
<proteinExistence type="inferred from homology"/>
<dbReference type="FunFam" id="2.30.22.10:FF:000001">
    <property type="entry name" value="Protein GrpE"/>
    <property type="match status" value="1"/>
</dbReference>
<dbReference type="InterPro" id="IPR013805">
    <property type="entry name" value="GrpE_CC"/>
</dbReference>
<dbReference type="PANTHER" id="PTHR21237:SF23">
    <property type="entry name" value="GRPE PROTEIN HOMOLOG, MITOCHONDRIAL"/>
    <property type="match status" value="1"/>
</dbReference>
<evidence type="ECO:0000256" key="2">
    <source>
        <dbReference type="ARBA" id="ARBA00009054"/>
    </source>
</evidence>
<dbReference type="PROSITE" id="PS01071">
    <property type="entry name" value="GRPE"/>
    <property type="match status" value="1"/>
</dbReference>